<organism evidence="1 2">
    <name type="scientific">Mythimna loreyi</name>
    <dbReference type="NCBI Taxonomy" id="667449"/>
    <lineage>
        <taxon>Eukaryota</taxon>
        <taxon>Metazoa</taxon>
        <taxon>Ecdysozoa</taxon>
        <taxon>Arthropoda</taxon>
        <taxon>Hexapoda</taxon>
        <taxon>Insecta</taxon>
        <taxon>Pterygota</taxon>
        <taxon>Neoptera</taxon>
        <taxon>Endopterygota</taxon>
        <taxon>Lepidoptera</taxon>
        <taxon>Glossata</taxon>
        <taxon>Ditrysia</taxon>
        <taxon>Noctuoidea</taxon>
        <taxon>Noctuidae</taxon>
        <taxon>Noctuinae</taxon>
        <taxon>Hadenini</taxon>
        <taxon>Mythimna</taxon>
    </lineage>
</organism>
<dbReference type="Proteomes" id="UP001231649">
    <property type="component" value="Chromosome 6"/>
</dbReference>
<protein>
    <submittedName>
        <fullName evidence="1">Uncharacterized protein</fullName>
    </submittedName>
</protein>
<name>A0ACC2R394_9NEOP</name>
<keyword evidence="2" id="KW-1185">Reference proteome</keyword>
<evidence type="ECO:0000313" key="2">
    <source>
        <dbReference type="Proteomes" id="UP001231649"/>
    </source>
</evidence>
<dbReference type="EMBL" id="CM056782">
    <property type="protein sequence ID" value="KAJ8731964.1"/>
    <property type="molecule type" value="Genomic_DNA"/>
</dbReference>
<evidence type="ECO:0000313" key="1">
    <source>
        <dbReference type="EMBL" id="KAJ8731964.1"/>
    </source>
</evidence>
<reference evidence="1" key="1">
    <citation type="submission" date="2023-03" db="EMBL/GenBank/DDBJ databases">
        <title>Chromosome-level genomes of two armyworms, Mythimna separata and Mythimna loreyi, provide insights into the biosynthesis and reception of sex pheromones.</title>
        <authorList>
            <person name="Zhao H."/>
        </authorList>
    </citation>
    <scope>NUCLEOTIDE SEQUENCE</scope>
    <source>
        <strain evidence="1">BeijingLab</strain>
    </source>
</reference>
<comment type="caution">
    <text evidence="1">The sequence shown here is derived from an EMBL/GenBank/DDBJ whole genome shotgun (WGS) entry which is preliminary data.</text>
</comment>
<gene>
    <name evidence="1" type="ORF">PYW08_014694</name>
</gene>
<sequence>MGDTRKKKKFYFRKRRNKYFLEPGFRGFFCTCNFREKDCVKEVYNLLNEYAGKLYPDLGLEQQSAVPESAAPEDRSDSESEDETDIGDMLRREVDSLKKDSQKSLRHKRFQVVETGASNCIFVKTNLPSPEELTTAIIKDLVTTRLSKTRHVLRLLPIMATCKANLPDIMECAGKLFDKYFLKQSSSFAIIFNKRFNSSVCRDLIIKELAEMVVLKNANNKADLKNPGLCIIVEIIKGICLLSIVDNYFTYKKYNLNELSKDEASNDSEGSQAKKFKGNVATPAAEETNDTEVINLEVTSII</sequence>
<accession>A0ACC2R394</accession>
<proteinExistence type="predicted"/>